<keyword evidence="4" id="KW-0472">Membrane</keyword>
<protein>
    <submittedName>
        <fullName evidence="6">Helix-turn-helix domain-containing protein</fullName>
    </submittedName>
</protein>
<feature type="transmembrane region" description="Helical" evidence="4">
    <location>
        <begin position="59"/>
        <end position="80"/>
    </location>
</feature>
<feature type="domain" description="HTH araC/xylS-type" evidence="5">
    <location>
        <begin position="237"/>
        <end position="338"/>
    </location>
</feature>
<keyword evidence="7" id="KW-1185">Reference proteome</keyword>
<reference evidence="7" key="1">
    <citation type="journal article" date="2019" name="Int. J. Syst. Evol. Microbiol.">
        <title>The Global Catalogue of Microorganisms (GCM) 10K type strain sequencing project: providing services to taxonomists for standard genome sequencing and annotation.</title>
        <authorList>
            <consortium name="The Broad Institute Genomics Platform"/>
            <consortium name="The Broad Institute Genome Sequencing Center for Infectious Disease"/>
            <person name="Wu L."/>
            <person name="Ma J."/>
        </authorList>
    </citation>
    <scope>NUCLEOTIDE SEQUENCE [LARGE SCALE GENOMIC DNA]</scope>
    <source>
        <strain evidence="7">CGMCC 1.15774</strain>
    </source>
</reference>
<keyword evidence="4" id="KW-1133">Transmembrane helix</keyword>
<proteinExistence type="predicted"/>
<dbReference type="PROSITE" id="PS01124">
    <property type="entry name" value="HTH_ARAC_FAMILY_2"/>
    <property type="match status" value="1"/>
</dbReference>
<sequence>MWFNIVNVFTISIDLILLFILFSLPAKRTEKNKSLILLLNALLIHLLAEQLLIKSLISVYTFSIVTVSMVIIYGPSLYSYTMNLYGLKTKGVGYHIFLYELILLFIWYMNLYSDYIFPQWAYSLYYTSILIVYFLFSLSVIENNKKEFDRNNSWSICLGVGFGVLVLLQIMESLWINFNRVSAIETAYLFTMLQNVSCCLFMLMTIKQIVTNPQLFSGVQIRILNSSKAGINIQELNLILEFVKTKKAYKDPKLNRHIISDATGLNTNLISKIINSAFGKNLNVWINDFRIEEAKIFLKETSLSIKEIYFEVGFNSKSAFNNSFKKKEGQTPSEYRLRHS</sequence>
<dbReference type="PRINTS" id="PR00032">
    <property type="entry name" value="HTHARAC"/>
</dbReference>
<evidence type="ECO:0000259" key="5">
    <source>
        <dbReference type="PROSITE" id="PS01124"/>
    </source>
</evidence>
<feature type="transmembrane region" description="Helical" evidence="4">
    <location>
        <begin position="36"/>
        <end position="53"/>
    </location>
</feature>
<gene>
    <name evidence="6" type="ORF">ACFOWS_03575</name>
</gene>
<keyword evidence="4" id="KW-0812">Transmembrane</keyword>
<evidence type="ECO:0000313" key="6">
    <source>
        <dbReference type="EMBL" id="MFC4219194.1"/>
    </source>
</evidence>
<dbReference type="Proteomes" id="UP001595841">
    <property type="component" value="Unassembled WGS sequence"/>
</dbReference>
<evidence type="ECO:0000256" key="3">
    <source>
        <dbReference type="ARBA" id="ARBA00023163"/>
    </source>
</evidence>
<organism evidence="6 7">
    <name type="scientific">Flagellimonas marina</name>
    <dbReference type="NCBI Taxonomy" id="1775168"/>
    <lineage>
        <taxon>Bacteria</taxon>
        <taxon>Pseudomonadati</taxon>
        <taxon>Bacteroidota</taxon>
        <taxon>Flavobacteriia</taxon>
        <taxon>Flavobacteriales</taxon>
        <taxon>Flavobacteriaceae</taxon>
        <taxon>Flagellimonas</taxon>
    </lineage>
</organism>
<feature type="transmembrane region" description="Helical" evidence="4">
    <location>
        <begin position="6"/>
        <end position="24"/>
    </location>
</feature>
<name>A0ABV8PG81_9FLAO</name>
<feature type="transmembrane region" description="Helical" evidence="4">
    <location>
        <begin position="153"/>
        <end position="175"/>
    </location>
</feature>
<comment type="caution">
    <text evidence="6">The sequence shown here is derived from an EMBL/GenBank/DDBJ whole genome shotgun (WGS) entry which is preliminary data.</text>
</comment>
<keyword evidence="1" id="KW-0805">Transcription regulation</keyword>
<feature type="transmembrane region" description="Helical" evidence="4">
    <location>
        <begin position="92"/>
        <end position="110"/>
    </location>
</feature>
<dbReference type="Pfam" id="PF12833">
    <property type="entry name" value="HTH_18"/>
    <property type="match status" value="1"/>
</dbReference>
<dbReference type="Gene3D" id="1.10.10.60">
    <property type="entry name" value="Homeodomain-like"/>
    <property type="match status" value="1"/>
</dbReference>
<evidence type="ECO:0000256" key="2">
    <source>
        <dbReference type="ARBA" id="ARBA00023125"/>
    </source>
</evidence>
<evidence type="ECO:0000313" key="7">
    <source>
        <dbReference type="Proteomes" id="UP001595841"/>
    </source>
</evidence>
<dbReference type="EMBL" id="JBHSCL010000004">
    <property type="protein sequence ID" value="MFC4219194.1"/>
    <property type="molecule type" value="Genomic_DNA"/>
</dbReference>
<dbReference type="RefSeq" id="WP_379762609.1">
    <property type="nucleotide sequence ID" value="NZ_JBHSCL010000004.1"/>
</dbReference>
<dbReference type="PANTHER" id="PTHR43280:SF29">
    <property type="entry name" value="ARAC-FAMILY TRANSCRIPTIONAL REGULATOR"/>
    <property type="match status" value="1"/>
</dbReference>
<dbReference type="PANTHER" id="PTHR43280">
    <property type="entry name" value="ARAC-FAMILY TRANSCRIPTIONAL REGULATOR"/>
    <property type="match status" value="1"/>
</dbReference>
<feature type="transmembrane region" description="Helical" evidence="4">
    <location>
        <begin position="187"/>
        <end position="206"/>
    </location>
</feature>
<keyword evidence="3" id="KW-0804">Transcription</keyword>
<dbReference type="InterPro" id="IPR020449">
    <property type="entry name" value="Tscrpt_reg_AraC-type_HTH"/>
</dbReference>
<dbReference type="SUPFAM" id="SSF46689">
    <property type="entry name" value="Homeodomain-like"/>
    <property type="match status" value="1"/>
</dbReference>
<keyword evidence="2" id="KW-0238">DNA-binding</keyword>
<feature type="transmembrane region" description="Helical" evidence="4">
    <location>
        <begin position="122"/>
        <end position="141"/>
    </location>
</feature>
<accession>A0ABV8PG81</accession>
<dbReference type="InterPro" id="IPR009057">
    <property type="entry name" value="Homeodomain-like_sf"/>
</dbReference>
<evidence type="ECO:0000256" key="1">
    <source>
        <dbReference type="ARBA" id="ARBA00023015"/>
    </source>
</evidence>
<dbReference type="InterPro" id="IPR018060">
    <property type="entry name" value="HTH_AraC"/>
</dbReference>
<dbReference type="SMART" id="SM00342">
    <property type="entry name" value="HTH_ARAC"/>
    <property type="match status" value="1"/>
</dbReference>
<evidence type="ECO:0000256" key="4">
    <source>
        <dbReference type="SAM" id="Phobius"/>
    </source>
</evidence>